<sequence>MLATTALLLVLGWLTPLAHSYWMKDVAHQGISPFNTDKNYQVFRNVKDFGAKGDGVKDDTDAINLAISHGNRCGGEAHCVGTTVTPAVVYFPPGTYLVTSSIVDYYYTQIIGDPTNMPVIKAAKTFKPNLIGLLDGDQYTSSGALKFGATNVFFRQVRNIVFDITDVPGEACAIHWPSSQATVIDNCVFKLSRQPGTSHTGIFMEEGSGGMLSDLVFYGGEYGVQFGNQQYTTRNLTFYNSKTAIFQIWNWGWTYKSIHAYNCEVGLNMSGPVIGSVVLLDSTFSDTTTGIVTGRNPAGQQKASAGTLVIESTEFKNVATPMLGPVGPIVRKGASATVDVHGFVHGNVYTPTGPSVVQSGDGGYVNLLTTLQSGRGYLEMSKPQYKSVPASLFLSARTFSAKGDGVADDTAALNALFLKASQRFSEGVVAFVDAGYYKVTDTIYIPPNVRIVGEALASVIMGAGAKFSDMHAPYPVIQVGKPGETGIIEWSDMIVSTQGGTAGAVLIEYNLATPWTSSTTLNTPSGMWDVHVRVGGFAGSQLQLAECAKTPQLDGHVDPKCIAAYTSMHITRSATSLYMENCWLWTADHDIEDYDNRQISVFAGRGLLVESRRGRIWLVGTGVEHHALYQYQLVDTQDVWMGQIQTETPYYQPNPPAPLPFVVANAAIHDPDFDADCLHLPALAPHGTDTETGDGTPVPAPPCRMAWGLRVLDSRRVVAFGAGLYSFFNNYNTTCCNEGGRRKCQARILWVGAGTGNGSSDGDDDADGQGGGGGGDVQIYGLDTVGVQRMVTRAGLDVARFEDNAAGFADTLAMFRYSDGGGAGALGGGGACAAGSGNRTVPVEGGGYGPGVMSVAGFGGAGAGAGDVGYVCSGDWQALCGIMSQKKATSSSAAADSVVVVVSIAAPTTSVTIVSTSTTVMTMATPTPSAEEQTGPSEGAAPDASSAGSSAVSGYGGGGVGVSAAGGGTTTTTTTTPPPAVESNAGAASGGASTLLTLLTGTPAWSEIFPSASTAATDGGPGMTQSATASEPAAPVTSDVVSACP</sequence>
<accession>A0A507ATI5</accession>
<dbReference type="InterPro" id="IPR011050">
    <property type="entry name" value="Pectin_lyase_fold/virulence"/>
</dbReference>
<dbReference type="AlphaFoldDB" id="A0A507ATI5"/>
<keyword evidence="5" id="KW-1185">Reference proteome</keyword>
<dbReference type="Proteomes" id="UP000319257">
    <property type="component" value="Unassembled WGS sequence"/>
</dbReference>
<dbReference type="InterPro" id="IPR039279">
    <property type="entry name" value="QRT3-like"/>
</dbReference>
<keyword evidence="2" id="KW-0732">Signal</keyword>
<feature type="signal peptide" evidence="2">
    <location>
        <begin position="1"/>
        <end position="20"/>
    </location>
</feature>
<dbReference type="OrthoDB" id="1046782at2759"/>
<feature type="domain" description="Rhamnogalacturonase A/B/Epimerase-like pectate lyase" evidence="3">
    <location>
        <begin position="393"/>
        <end position="469"/>
    </location>
</feature>
<dbReference type="PANTHER" id="PTHR33928">
    <property type="entry name" value="POLYGALACTURONASE QRT3"/>
    <property type="match status" value="1"/>
</dbReference>
<dbReference type="CDD" id="cd23668">
    <property type="entry name" value="GH55_beta13glucanase-like"/>
    <property type="match status" value="1"/>
</dbReference>
<feature type="domain" description="Rhamnogalacturonase A/B/Epimerase-like pectate lyase" evidence="3">
    <location>
        <begin position="43"/>
        <end position="268"/>
    </location>
</feature>
<dbReference type="InParanoid" id="A0A507ATI5"/>
<organism evidence="4 5">
    <name type="scientific">Thyridium curvatum</name>
    <dbReference type="NCBI Taxonomy" id="1093900"/>
    <lineage>
        <taxon>Eukaryota</taxon>
        <taxon>Fungi</taxon>
        <taxon>Dikarya</taxon>
        <taxon>Ascomycota</taxon>
        <taxon>Pezizomycotina</taxon>
        <taxon>Sordariomycetes</taxon>
        <taxon>Sordariomycetidae</taxon>
        <taxon>Thyridiales</taxon>
        <taxon>Thyridiaceae</taxon>
        <taxon>Thyridium</taxon>
    </lineage>
</organism>
<dbReference type="SUPFAM" id="SSF51126">
    <property type="entry name" value="Pectin lyase-like"/>
    <property type="match status" value="2"/>
</dbReference>
<feature type="region of interest" description="Disordered" evidence="1">
    <location>
        <begin position="1010"/>
        <end position="1045"/>
    </location>
</feature>
<dbReference type="PANTHER" id="PTHR33928:SF2">
    <property type="entry name" value="PECTATE LYASE SUPERFAMILY PROTEIN DOMAIN-CONTAINING PROTEIN-RELATED"/>
    <property type="match status" value="1"/>
</dbReference>
<evidence type="ECO:0000256" key="1">
    <source>
        <dbReference type="SAM" id="MobiDB-lite"/>
    </source>
</evidence>
<protein>
    <recommendedName>
        <fullName evidence="3">Rhamnogalacturonase A/B/Epimerase-like pectate lyase domain-containing protein</fullName>
    </recommendedName>
</protein>
<evidence type="ECO:0000313" key="5">
    <source>
        <dbReference type="Proteomes" id="UP000319257"/>
    </source>
</evidence>
<dbReference type="Pfam" id="PF12708">
    <property type="entry name" value="Pect-lyase_RHGA_epim"/>
    <property type="match status" value="2"/>
</dbReference>
<dbReference type="STRING" id="1093900.A0A507ATI5"/>
<dbReference type="EMBL" id="SKBQ01000050">
    <property type="protein sequence ID" value="TPX11053.1"/>
    <property type="molecule type" value="Genomic_DNA"/>
</dbReference>
<dbReference type="Gene3D" id="2.160.20.10">
    <property type="entry name" value="Single-stranded right-handed beta-helix, Pectin lyase-like"/>
    <property type="match status" value="2"/>
</dbReference>
<reference evidence="4 5" key="1">
    <citation type="submission" date="2019-06" db="EMBL/GenBank/DDBJ databases">
        <title>Draft genome sequence of the filamentous fungus Phialemoniopsis curvata isolated from diesel fuel.</title>
        <authorList>
            <person name="Varaljay V.A."/>
            <person name="Lyon W.J."/>
            <person name="Crouch A.L."/>
            <person name="Drake C.E."/>
            <person name="Hollomon J.M."/>
            <person name="Nadeau L.J."/>
            <person name="Nunn H.S."/>
            <person name="Stevenson B.S."/>
            <person name="Bojanowski C.L."/>
            <person name="Crookes-Goodson W.J."/>
        </authorList>
    </citation>
    <scope>NUCLEOTIDE SEQUENCE [LARGE SCALE GENOMIC DNA]</scope>
    <source>
        <strain evidence="4 5">D216</strain>
    </source>
</reference>
<gene>
    <name evidence="4" type="ORF">E0L32_007914</name>
</gene>
<dbReference type="GO" id="GO:0004650">
    <property type="term" value="F:polygalacturonase activity"/>
    <property type="evidence" value="ECO:0007669"/>
    <property type="project" value="InterPro"/>
</dbReference>
<dbReference type="InterPro" id="IPR012334">
    <property type="entry name" value="Pectin_lyas_fold"/>
</dbReference>
<feature type="chain" id="PRO_5021412938" description="Rhamnogalacturonase A/B/Epimerase-like pectate lyase domain-containing protein" evidence="2">
    <location>
        <begin position="21"/>
        <end position="1045"/>
    </location>
</feature>
<proteinExistence type="predicted"/>
<evidence type="ECO:0000313" key="4">
    <source>
        <dbReference type="EMBL" id="TPX11053.1"/>
    </source>
</evidence>
<feature type="region of interest" description="Disordered" evidence="1">
    <location>
        <begin position="966"/>
        <end position="988"/>
    </location>
</feature>
<comment type="caution">
    <text evidence="4">The sequence shown here is derived from an EMBL/GenBank/DDBJ whole genome shotgun (WGS) entry which is preliminary data.</text>
</comment>
<feature type="compositionally biased region" description="Low complexity" evidence="1">
    <location>
        <begin position="970"/>
        <end position="988"/>
    </location>
</feature>
<dbReference type="RefSeq" id="XP_030992764.1">
    <property type="nucleotide sequence ID" value="XM_031142711.1"/>
</dbReference>
<evidence type="ECO:0000256" key="2">
    <source>
        <dbReference type="SAM" id="SignalP"/>
    </source>
</evidence>
<feature type="region of interest" description="Disordered" evidence="1">
    <location>
        <begin position="925"/>
        <end position="952"/>
    </location>
</feature>
<dbReference type="InterPro" id="IPR024535">
    <property type="entry name" value="RHGA/B-epi-like_pectate_lyase"/>
</dbReference>
<evidence type="ECO:0000259" key="3">
    <source>
        <dbReference type="Pfam" id="PF12708"/>
    </source>
</evidence>
<name>A0A507ATI5_9PEZI</name>
<dbReference type="GeneID" id="41975361"/>